<evidence type="ECO:0000313" key="2">
    <source>
        <dbReference type="EMBL" id="MFC6236900.1"/>
    </source>
</evidence>
<dbReference type="RefSeq" id="WP_386763928.1">
    <property type="nucleotide sequence ID" value="NZ_JBHSTI010000002.1"/>
</dbReference>
<dbReference type="Gene3D" id="3.30.2010.20">
    <property type="match status" value="1"/>
</dbReference>
<evidence type="ECO:0000313" key="3">
    <source>
        <dbReference type="Proteomes" id="UP001596138"/>
    </source>
</evidence>
<comment type="caution">
    <text evidence="2">The sequence shown here is derived from an EMBL/GenBank/DDBJ whole genome shotgun (WGS) entry which is preliminary data.</text>
</comment>
<dbReference type="EMBL" id="JBHSTI010000002">
    <property type="protein sequence ID" value="MFC6236900.1"/>
    <property type="molecule type" value="Genomic_DNA"/>
</dbReference>
<evidence type="ECO:0000256" key="1">
    <source>
        <dbReference type="SAM" id="MobiDB-lite"/>
    </source>
</evidence>
<dbReference type="CDD" id="cd12954">
    <property type="entry name" value="MMP_TTHA0227_like_1"/>
    <property type="match status" value="1"/>
</dbReference>
<organism evidence="2 3">
    <name type="scientific">Longivirga aurantiaca</name>
    <dbReference type="NCBI Taxonomy" id="1837743"/>
    <lineage>
        <taxon>Bacteria</taxon>
        <taxon>Bacillati</taxon>
        <taxon>Actinomycetota</taxon>
        <taxon>Actinomycetes</taxon>
        <taxon>Sporichthyales</taxon>
        <taxon>Sporichthyaceae</taxon>
        <taxon>Longivirga</taxon>
    </lineage>
</organism>
<dbReference type="InterPro" id="IPR038555">
    <property type="entry name" value="Zincin_1_sf"/>
</dbReference>
<dbReference type="Pfam" id="PF06262">
    <property type="entry name" value="Zincin_1"/>
    <property type="match status" value="1"/>
</dbReference>
<protein>
    <submittedName>
        <fullName evidence="2">Metallopeptidase family protein</fullName>
    </submittedName>
</protein>
<name>A0ABW1SY21_9ACTN</name>
<reference evidence="3" key="1">
    <citation type="journal article" date="2019" name="Int. J. Syst. Evol. Microbiol.">
        <title>The Global Catalogue of Microorganisms (GCM) 10K type strain sequencing project: providing services to taxonomists for standard genome sequencing and annotation.</title>
        <authorList>
            <consortium name="The Broad Institute Genomics Platform"/>
            <consortium name="The Broad Institute Genome Sequencing Center for Infectious Disease"/>
            <person name="Wu L."/>
            <person name="Ma J."/>
        </authorList>
    </citation>
    <scope>NUCLEOTIDE SEQUENCE [LARGE SCALE GENOMIC DNA]</scope>
    <source>
        <strain evidence="3">CGMCC 4.7317</strain>
    </source>
</reference>
<sequence length="144" mass="15435">MAVKRDRHGRGVRGPLAPSSSPAYVPRMERFGNLVAQAVDRLEPRWRAHVSAVDIEVQDSPPVTAADVADGAEVPLAGYRLAPDRRSASGAPVTVVVFRRPVELRAPERAARVDLVRDLVAEQLADALGLAPGDLDPAYDDPAD</sequence>
<gene>
    <name evidence="2" type="ORF">ACFQGU_03350</name>
</gene>
<dbReference type="Proteomes" id="UP001596138">
    <property type="component" value="Unassembled WGS sequence"/>
</dbReference>
<feature type="region of interest" description="Disordered" evidence="1">
    <location>
        <begin position="1"/>
        <end position="21"/>
    </location>
</feature>
<proteinExistence type="predicted"/>
<dbReference type="SUPFAM" id="SSF55486">
    <property type="entry name" value="Metalloproteases ('zincins'), catalytic domain"/>
    <property type="match status" value="1"/>
</dbReference>
<feature type="compositionally biased region" description="Basic residues" evidence="1">
    <location>
        <begin position="1"/>
        <end position="11"/>
    </location>
</feature>
<accession>A0ABW1SY21</accession>
<dbReference type="InterPro" id="IPR010428">
    <property type="entry name" value="Zincin_1"/>
</dbReference>
<keyword evidence="3" id="KW-1185">Reference proteome</keyword>